<keyword evidence="7" id="KW-0406">Ion transport</keyword>
<dbReference type="InParanoid" id="L2GL30"/>
<dbReference type="GeneID" id="19882504"/>
<dbReference type="RefSeq" id="XP_007605239.1">
    <property type="nucleotide sequence ID" value="XM_007605177.1"/>
</dbReference>
<dbReference type="PROSITE" id="PS51257">
    <property type="entry name" value="PROKAR_LIPOPROTEIN"/>
    <property type="match status" value="1"/>
</dbReference>
<evidence type="ECO:0000256" key="6">
    <source>
        <dbReference type="ARBA" id="ARBA00022989"/>
    </source>
</evidence>
<feature type="transmembrane region" description="Helical" evidence="9">
    <location>
        <begin position="6"/>
        <end position="24"/>
    </location>
</feature>
<evidence type="ECO:0000256" key="2">
    <source>
        <dbReference type="ARBA" id="ARBA00008328"/>
    </source>
</evidence>
<dbReference type="GO" id="GO:0033179">
    <property type="term" value="C:proton-transporting V-type ATPase, V0 domain"/>
    <property type="evidence" value="ECO:0007669"/>
    <property type="project" value="InterPro"/>
</dbReference>
<organism evidence="10 11">
    <name type="scientific">Vittaforma corneae (strain ATCC 50505)</name>
    <name type="common">Microsporidian parasite</name>
    <name type="synonym">Nosema corneum</name>
    <dbReference type="NCBI Taxonomy" id="993615"/>
    <lineage>
        <taxon>Eukaryota</taxon>
        <taxon>Fungi</taxon>
        <taxon>Fungi incertae sedis</taxon>
        <taxon>Microsporidia</taxon>
        <taxon>Nosematidae</taxon>
        <taxon>Vittaforma</taxon>
    </lineage>
</organism>
<accession>L2GL30</accession>
<dbReference type="OrthoDB" id="1508846at2759"/>
<evidence type="ECO:0000256" key="7">
    <source>
        <dbReference type="ARBA" id="ARBA00023065"/>
    </source>
</evidence>
<proteinExistence type="inferred from homology"/>
<dbReference type="GO" id="GO:0046961">
    <property type="term" value="F:proton-transporting ATPase activity, rotational mechanism"/>
    <property type="evidence" value="ECO:0007669"/>
    <property type="project" value="InterPro"/>
</dbReference>
<dbReference type="InterPro" id="IPR008389">
    <property type="entry name" value="ATPase_V0-cplx_e1/e2_su"/>
</dbReference>
<evidence type="ECO:0000313" key="11">
    <source>
        <dbReference type="Proteomes" id="UP000011082"/>
    </source>
</evidence>
<comment type="subcellular location">
    <subcellularLocation>
        <location evidence="1">Membrane</location>
        <topology evidence="1">Multi-pass membrane protein</topology>
    </subcellularLocation>
</comment>
<evidence type="ECO:0000256" key="8">
    <source>
        <dbReference type="ARBA" id="ARBA00023136"/>
    </source>
</evidence>
<dbReference type="VEuPathDB" id="MicrosporidiaDB:VICG_01794"/>
<dbReference type="HOGENOM" id="CLU_201332_0_0_1"/>
<keyword evidence="4 9" id="KW-0812">Transmembrane</keyword>
<evidence type="ECO:0000256" key="9">
    <source>
        <dbReference type="SAM" id="Phobius"/>
    </source>
</evidence>
<evidence type="ECO:0000256" key="3">
    <source>
        <dbReference type="ARBA" id="ARBA00022448"/>
    </source>
</evidence>
<dbReference type="EMBL" id="JH370148">
    <property type="protein sequence ID" value="ELA41195.1"/>
    <property type="molecule type" value="Genomic_DNA"/>
</dbReference>
<sequence length="77" mass="9020">MRDLFVILFASSIVIACILALNIATSDKKTKHRQEYRIGITGALLFMFISWLVVYIANIHPFVNPEFKKEKRPDFYR</sequence>
<keyword evidence="6 9" id="KW-1133">Transmembrane helix</keyword>
<dbReference type="Pfam" id="PF05493">
    <property type="entry name" value="ATP_synt_H"/>
    <property type="match status" value="1"/>
</dbReference>
<gene>
    <name evidence="10" type="ORF">VICG_01794</name>
</gene>
<feature type="transmembrane region" description="Helical" evidence="9">
    <location>
        <begin position="36"/>
        <end position="57"/>
    </location>
</feature>
<keyword evidence="8 9" id="KW-0472">Membrane</keyword>
<dbReference type="AlphaFoldDB" id="L2GL30"/>
<evidence type="ECO:0000256" key="4">
    <source>
        <dbReference type="ARBA" id="ARBA00022692"/>
    </source>
</evidence>
<reference evidence="11" key="1">
    <citation type="submission" date="2011-05" db="EMBL/GenBank/DDBJ databases">
        <title>The genome sequence of Vittaforma corneae strain ATCC 50505.</title>
        <authorList>
            <consortium name="The Broad Institute Genome Sequencing Platform"/>
            <person name="Cuomo C."/>
            <person name="Didier E."/>
            <person name="Bowers L."/>
            <person name="Young S.K."/>
            <person name="Zeng Q."/>
            <person name="Gargeya S."/>
            <person name="Fitzgerald M."/>
            <person name="Haas B."/>
            <person name="Abouelleil A."/>
            <person name="Alvarado L."/>
            <person name="Arachchi H.M."/>
            <person name="Berlin A."/>
            <person name="Chapman S.B."/>
            <person name="Gearin G."/>
            <person name="Goldberg J."/>
            <person name="Griggs A."/>
            <person name="Gujja S."/>
            <person name="Hansen M."/>
            <person name="Heiman D."/>
            <person name="Howarth C."/>
            <person name="Larimer J."/>
            <person name="Lui A."/>
            <person name="MacDonald P.J.P."/>
            <person name="McCowen C."/>
            <person name="Montmayeur A."/>
            <person name="Murphy C."/>
            <person name="Neiman D."/>
            <person name="Pearson M."/>
            <person name="Priest M."/>
            <person name="Roberts A."/>
            <person name="Saif S."/>
            <person name="Shea T."/>
            <person name="Sisk P."/>
            <person name="Stolte C."/>
            <person name="Sykes S."/>
            <person name="Wortman J."/>
            <person name="Nusbaum C."/>
            <person name="Birren B."/>
        </authorList>
    </citation>
    <scope>NUCLEOTIDE SEQUENCE [LARGE SCALE GENOMIC DNA]</scope>
    <source>
        <strain evidence="11">ATCC 50505</strain>
    </source>
</reference>
<keyword evidence="5" id="KW-0375">Hydrogen ion transport</keyword>
<protein>
    <submittedName>
        <fullName evidence="10">Uncharacterized protein</fullName>
    </submittedName>
</protein>
<keyword evidence="3" id="KW-0813">Transport</keyword>
<dbReference type="Proteomes" id="UP000011082">
    <property type="component" value="Unassembled WGS sequence"/>
</dbReference>
<keyword evidence="11" id="KW-1185">Reference proteome</keyword>
<comment type="similarity">
    <text evidence="2">Belongs to the V-ATPase e1/e2 subunit family.</text>
</comment>
<evidence type="ECO:0000256" key="5">
    <source>
        <dbReference type="ARBA" id="ARBA00022781"/>
    </source>
</evidence>
<evidence type="ECO:0000313" key="10">
    <source>
        <dbReference type="EMBL" id="ELA41195.1"/>
    </source>
</evidence>
<evidence type="ECO:0000256" key="1">
    <source>
        <dbReference type="ARBA" id="ARBA00004141"/>
    </source>
</evidence>
<name>L2GL30_VITCO</name>